<dbReference type="SMART" id="SM00327">
    <property type="entry name" value="VWA"/>
    <property type="match status" value="1"/>
</dbReference>
<proteinExistence type="predicted"/>
<name>A0ABQ2LYJ9_9ACTN</name>
<comment type="caution">
    <text evidence="3">The sequence shown here is derived from an EMBL/GenBank/DDBJ whole genome shotgun (WGS) entry which is preliminary data.</text>
</comment>
<keyword evidence="1" id="KW-0732">Signal</keyword>
<sequence>MSPRRHPAPPRRRREPVLALCLLLLAAATLTACTDDKDHRTLRVLASPELADVEPLLKELEDDTGVELKMEYKATADLSGPLGSYDLAWPASDRSYLLRQQEKGERTARPESTAIMRSPVVVGLARAVADRLRRGVPGGRLSWADIADAAADGTLRFGMADPRRSDTGRAALVGVATAAAGTGGALRAKDVSCDRLRGFRSGQTLTGASSRELIDTYVRRQSAADALIAHESELLTLNAAGKLKQPLEIVHPQDGMVLSDFPLMLLDAGEHKAYRKAVDWLRRDDVQKKLMERTWRRPVGPDVPRPAKLRAEIGNALSYPDQLAVVERLMENYGSTGGSGRSAAGDHVVFLLDFSTSMRGRRMADLRAAFADLSGADPTAAGKFARFYRGERLTVVRFAGRVLQERTVTVRGDGDLKALNSFVGKGGFGDDTAVWSALGRGYDVAAGAVADHPRQPLSIVLMTDGENNAGLSYGEFRRRHARLDAAARDVPTFPVHFGEADAGALRRAADATGGRMVDANSSSLSQAFKEIRGCR</sequence>
<evidence type="ECO:0000256" key="1">
    <source>
        <dbReference type="SAM" id="SignalP"/>
    </source>
</evidence>
<dbReference type="InterPro" id="IPR002035">
    <property type="entry name" value="VWF_A"/>
</dbReference>
<dbReference type="RefSeq" id="WP_229696976.1">
    <property type="nucleotide sequence ID" value="NZ_BMNG01000006.1"/>
</dbReference>
<evidence type="ECO:0000259" key="2">
    <source>
        <dbReference type="PROSITE" id="PS50234"/>
    </source>
</evidence>
<dbReference type="CDD" id="cd00198">
    <property type="entry name" value="vWFA"/>
    <property type="match status" value="1"/>
</dbReference>
<dbReference type="Gene3D" id="3.40.50.410">
    <property type="entry name" value="von Willebrand factor, type A domain"/>
    <property type="match status" value="1"/>
</dbReference>
<keyword evidence="4" id="KW-1185">Reference proteome</keyword>
<feature type="domain" description="VWFA" evidence="2">
    <location>
        <begin position="347"/>
        <end position="531"/>
    </location>
</feature>
<dbReference type="EMBL" id="BMNG01000006">
    <property type="protein sequence ID" value="GGO44694.1"/>
    <property type="molecule type" value="Genomic_DNA"/>
</dbReference>
<dbReference type="SUPFAM" id="SSF53300">
    <property type="entry name" value="vWA-like"/>
    <property type="match status" value="1"/>
</dbReference>
<evidence type="ECO:0000313" key="3">
    <source>
        <dbReference type="EMBL" id="GGO44694.1"/>
    </source>
</evidence>
<dbReference type="PROSITE" id="PS51257">
    <property type="entry name" value="PROKAR_LIPOPROTEIN"/>
    <property type="match status" value="1"/>
</dbReference>
<evidence type="ECO:0000313" key="4">
    <source>
        <dbReference type="Proteomes" id="UP000656881"/>
    </source>
</evidence>
<dbReference type="Pfam" id="PF00092">
    <property type="entry name" value="VWA"/>
    <property type="match status" value="1"/>
</dbReference>
<dbReference type="SUPFAM" id="SSF53850">
    <property type="entry name" value="Periplasmic binding protein-like II"/>
    <property type="match status" value="1"/>
</dbReference>
<dbReference type="Gene3D" id="3.40.190.10">
    <property type="entry name" value="Periplasmic binding protein-like II"/>
    <property type="match status" value="2"/>
</dbReference>
<dbReference type="Pfam" id="PF13531">
    <property type="entry name" value="SBP_bac_11"/>
    <property type="match status" value="1"/>
</dbReference>
<dbReference type="InterPro" id="IPR036465">
    <property type="entry name" value="vWFA_dom_sf"/>
</dbReference>
<feature type="chain" id="PRO_5045632658" evidence="1">
    <location>
        <begin position="33"/>
        <end position="535"/>
    </location>
</feature>
<dbReference type="PROSITE" id="PS50234">
    <property type="entry name" value="VWFA"/>
    <property type="match status" value="1"/>
</dbReference>
<dbReference type="Proteomes" id="UP000656881">
    <property type="component" value="Unassembled WGS sequence"/>
</dbReference>
<reference evidence="4" key="1">
    <citation type="journal article" date="2019" name="Int. J. Syst. Evol. Microbiol.">
        <title>The Global Catalogue of Microorganisms (GCM) 10K type strain sequencing project: providing services to taxonomists for standard genome sequencing and annotation.</title>
        <authorList>
            <consortium name="The Broad Institute Genomics Platform"/>
            <consortium name="The Broad Institute Genome Sequencing Center for Infectious Disease"/>
            <person name="Wu L."/>
            <person name="Ma J."/>
        </authorList>
    </citation>
    <scope>NUCLEOTIDE SEQUENCE [LARGE SCALE GENOMIC DNA]</scope>
    <source>
        <strain evidence="4">CGMCC 4.7349</strain>
    </source>
</reference>
<organism evidence="3 4">
    <name type="scientific">Streptomyces lasiicapitis</name>
    <dbReference type="NCBI Taxonomy" id="1923961"/>
    <lineage>
        <taxon>Bacteria</taxon>
        <taxon>Bacillati</taxon>
        <taxon>Actinomycetota</taxon>
        <taxon>Actinomycetes</taxon>
        <taxon>Kitasatosporales</taxon>
        <taxon>Streptomycetaceae</taxon>
        <taxon>Streptomyces</taxon>
    </lineage>
</organism>
<accession>A0ABQ2LYJ9</accession>
<feature type="signal peptide" evidence="1">
    <location>
        <begin position="1"/>
        <end position="32"/>
    </location>
</feature>
<protein>
    <submittedName>
        <fullName evidence="3">VWA domain-containing protein</fullName>
    </submittedName>
</protein>
<gene>
    <name evidence="3" type="ORF">GCM10012286_31550</name>
</gene>